<evidence type="ECO:0000313" key="2">
    <source>
        <dbReference type="EMBL" id="KAG2384206.1"/>
    </source>
</evidence>
<feature type="transmembrane region" description="Helical" evidence="1">
    <location>
        <begin position="48"/>
        <end position="67"/>
    </location>
</feature>
<keyword evidence="1" id="KW-1133">Transmembrane helix</keyword>
<evidence type="ECO:0000256" key="1">
    <source>
        <dbReference type="SAM" id="Phobius"/>
    </source>
</evidence>
<accession>A0A8T0JUC2</accession>
<dbReference type="EMBL" id="JABFOF010000008">
    <property type="protein sequence ID" value="KAG2384206.1"/>
    <property type="molecule type" value="Genomic_DNA"/>
</dbReference>
<gene>
    <name evidence="2" type="ORF">HKW66_Vig0150310</name>
</gene>
<sequence>MLESMLESCVAITTHVNALLVVVLIVIVVVPIIAAIRIWCCSNHCHALFLNPAASTSIMSLTVGALYEVKLVAQLTQQRNSSLKIFSTSLLKSRRRGFCQPSRSGLGIVDDELPFEEQKVSDGSQFDLGPGTSSREKFRELRGFGGELGIVSFDVERGLLELGDGVFILLKEDHVPLVVECSSEKGLMGETEDFESWGTV</sequence>
<evidence type="ECO:0000313" key="3">
    <source>
        <dbReference type="Proteomes" id="UP000743370"/>
    </source>
</evidence>
<dbReference type="AlphaFoldDB" id="A0A8T0JUC2"/>
<feature type="transmembrane region" description="Helical" evidence="1">
    <location>
        <begin position="12"/>
        <end position="36"/>
    </location>
</feature>
<keyword evidence="1" id="KW-0812">Transmembrane</keyword>
<proteinExistence type="predicted"/>
<dbReference type="Proteomes" id="UP000743370">
    <property type="component" value="Unassembled WGS sequence"/>
</dbReference>
<reference evidence="2 3" key="1">
    <citation type="submission" date="2020-05" db="EMBL/GenBank/DDBJ databases">
        <title>Vigna angularis (adzuki bean) Var. LongXiaoDou No. 4 denovo assembly.</title>
        <authorList>
            <person name="Xiang H."/>
        </authorList>
    </citation>
    <scope>NUCLEOTIDE SEQUENCE [LARGE SCALE GENOMIC DNA]</scope>
    <source>
        <tissue evidence="2">Leaf</tissue>
    </source>
</reference>
<protein>
    <submittedName>
        <fullName evidence="2">Uncharacterized protein</fullName>
    </submittedName>
</protein>
<name>A0A8T0JUC2_PHAAN</name>
<organism evidence="2 3">
    <name type="scientific">Phaseolus angularis</name>
    <name type="common">Azuki bean</name>
    <name type="synonym">Vigna angularis</name>
    <dbReference type="NCBI Taxonomy" id="3914"/>
    <lineage>
        <taxon>Eukaryota</taxon>
        <taxon>Viridiplantae</taxon>
        <taxon>Streptophyta</taxon>
        <taxon>Embryophyta</taxon>
        <taxon>Tracheophyta</taxon>
        <taxon>Spermatophyta</taxon>
        <taxon>Magnoliopsida</taxon>
        <taxon>eudicotyledons</taxon>
        <taxon>Gunneridae</taxon>
        <taxon>Pentapetalae</taxon>
        <taxon>rosids</taxon>
        <taxon>fabids</taxon>
        <taxon>Fabales</taxon>
        <taxon>Fabaceae</taxon>
        <taxon>Papilionoideae</taxon>
        <taxon>50 kb inversion clade</taxon>
        <taxon>NPAAA clade</taxon>
        <taxon>indigoferoid/millettioid clade</taxon>
        <taxon>Phaseoleae</taxon>
        <taxon>Vigna</taxon>
    </lineage>
</organism>
<keyword evidence="1" id="KW-0472">Membrane</keyword>
<comment type="caution">
    <text evidence="2">The sequence shown here is derived from an EMBL/GenBank/DDBJ whole genome shotgun (WGS) entry which is preliminary data.</text>
</comment>